<evidence type="ECO:0000256" key="3">
    <source>
        <dbReference type="ARBA" id="ARBA00022741"/>
    </source>
</evidence>
<gene>
    <name evidence="6" type="ORF">B0J15DRAFT_517619</name>
</gene>
<keyword evidence="7" id="KW-1185">Reference proteome</keyword>
<dbReference type="GO" id="GO:0006629">
    <property type="term" value="P:lipid metabolic process"/>
    <property type="evidence" value="ECO:0007669"/>
    <property type="project" value="InterPro"/>
</dbReference>
<protein>
    <submittedName>
        <fullName evidence="6">Acetoacetyl-synthase</fullName>
    </submittedName>
</protein>
<evidence type="ECO:0000259" key="5">
    <source>
        <dbReference type="Pfam" id="PF00501"/>
    </source>
</evidence>
<dbReference type="InterPro" id="IPR042099">
    <property type="entry name" value="ANL_N_sf"/>
</dbReference>
<evidence type="ECO:0000256" key="2">
    <source>
        <dbReference type="ARBA" id="ARBA00022598"/>
    </source>
</evidence>
<organism evidence="6 7">
    <name type="scientific">Fusarium solani</name>
    <name type="common">Filamentous fungus</name>
    <dbReference type="NCBI Taxonomy" id="169388"/>
    <lineage>
        <taxon>Eukaryota</taxon>
        <taxon>Fungi</taxon>
        <taxon>Dikarya</taxon>
        <taxon>Ascomycota</taxon>
        <taxon>Pezizomycotina</taxon>
        <taxon>Sordariomycetes</taxon>
        <taxon>Hypocreomycetidae</taxon>
        <taxon>Hypocreales</taxon>
        <taxon>Nectriaceae</taxon>
        <taxon>Fusarium</taxon>
        <taxon>Fusarium solani species complex</taxon>
    </lineage>
</organism>
<evidence type="ECO:0000313" key="7">
    <source>
        <dbReference type="Proteomes" id="UP000736672"/>
    </source>
</evidence>
<dbReference type="GO" id="GO:0005524">
    <property type="term" value="F:ATP binding"/>
    <property type="evidence" value="ECO:0007669"/>
    <property type="project" value="UniProtKB-KW"/>
</dbReference>
<accession>A0A9P9JXS9</accession>
<dbReference type="Gene3D" id="3.40.50.12780">
    <property type="entry name" value="N-terminal domain of ligase-like"/>
    <property type="match status" value="1"/>
</dbReference>
<dbReference type="Gene3D" id="3.30.300.30">
    <property type="match status" value="1"/>
</dbReference>
<dbReference type="NCBIfam" id="NF002937">
    <property type="entry name" value="PRK03584.1"/>
    <property type="match status" value="1"/>
</dbReference>
<dbReference type="OrthoDB" id="10253869at2759"/>
<dbReference type="GO" id="GO:0030729">
    <property type="term" value="F:acetoacetate-CoA ligase activity"/>
    <property type="evidence" value="ECO:0007669"/>
    <property type="project" value="InterPro"/>
</dbReference>
<dbReference type="InterPro" id="IPR045851">
    <property type="entry name" value="AMP-bd_C_sf"/>
</dbReference>
<proteinExistence type="inferred from homology"/>
<keyword evidence="3" id="KW-0547">Nucleotide-binding</keyword>
<dbReference type="EMBL" id="JAGTJS010000028">
    <property type="protein sequence ID" value="KAH7232739.1"/>
    <property type="molecule type" value="Genomic_DNA"/>
</dbReference>
<reference evidence="6" key="1">
    <citation type="journal article" date="2021" name="Nat. Commun.">
        <title>Genetic determinants of endophytism in the Arabidopsis root mycobiome.</title>
        <authorList>
            <person name="Mesny F."/>
            <person name="Miyauchi S."/>
            <person name="Thiergart T."/>
            <person name="Pickel B."/>
            <person name="Atanasova L."/>
            <person name="Karlsson M."/>
            <person name="Huettel B."/>
            <person name="Barry K.W."/>
            <person name="Haridas S."/>
            <person name="Chen C."/>
            <person name="Bauer D."/>
            <person name="Andreopoulos W."/>
            <person name="Pangilinan J."/>
            <person name="LaButti K."/>
            <person name="Riley R."/>
            <person name="Lipzen A."/>
            <person name="Clum A."/>
            <person name="Drula E."/>
            <person name="Henrissat B."/>
            <person name="Kohler A."/>
            <person name="Grigoriev I.V."/>
            <person name="Martin F.M."/>
            <person name="Hacquard S."/>
        </authorList>
    </citation>
    <scope>NUCLEOTIDE SEQUENCE</scope>
    <source>
        <strain evidence="6">FSSC 5 MPI-SDFR-AT-0091</strain>
    </source>
</reference>
<evidence type="ECO:0000256" key="4">
    <source>
        <dbReference type="ARBA" id="ARBA00022840"/>
    </source>
</evidence>
<comment type="caution">
    <text evidence="6">The sequence shown here is derived from an EMBL/GenBank/DDBJ whole genome shotgun (WGS) entry which is preliminary data.</text>
</comment>
<dbReference type="PANTHER" id="PTHR42921:SF1">
    <property type="entry name" value="ACETOACETYL-COA SYNTHETASE"/>
    <property type="match status" value="1"/>
</dbReference>
<dbReference type="AlphaFoldDB" id="A0A9P9JXS9"/>
<sequence length="701" mass="76781">MIRENYQTISVHQKTAVWKPDQSHQTNVQKFIHHVNRKHGLELQTYHDLHRWSVDTTTFQDFWTDACAWLQLGRQDLTEVGPMLVDKVATSVPPLFPPPRFFPSAFLNIAEIILRNRKDADTAIYFARESVDGLERITWGNLRKQVRQLRSAMIRSGVRRGDVVAAVMGNSVNTIISALATLSIGGVWTSASCGLGPTSIVDRYSQVSPKIVFADDGYVYAGKFANLSHRISQWSGELRKKNGDGLVNVVVVPYCGTDIDLSSIPSGCTLADFLARDQGDELGFEMVPFSQPAFILYSSGTASLVGGPKCIIHSMGGVALKVKVDMTLQHDVRSSDVVFHYTTTSWVMWVLNFVNLSCGAGMLLYDGSPFHPRPTILLELAEQVGVGVFGTSPRYLSTLKSLDIVPRKSFDLSKLRVITSTGSALPASMYHWFYSTAFPPSVHLVSMSGGTDIAGCFVGGTPLLPVYPGEIQCKALGMSVDVYDSAAARPTSVEDSGSPGGLVCTKPFPSQPLGFGGEGGREKYESSYFSRFGPRVWCQGDFVKILQDTGGIMMLGRSNGVLNPSGVRFGSAEIYAITETLPEISDSICVGQRRDIDEDERVLLFVKMSPGQSLTTELESKIASAIREGCSPRHVPRAIFEVSDIPYTLNGKKCEINVKHVINGREVTVNGAVANPEALRIYEKYQELPAETARDPNRAKL</sequence>
<dbReference type="PANTHER" id="PTHR42921">
    <property type="entry name" value="ACETOACETYL-COA SYNTHETASE"/>
    <property type="match status" value="1"/>
</dbReference>
<feature type="domain" description="AMP-dependent synthetase/ligase" evidence="5">
    <location>
        <begin position="121"/>
        <end position="500"/>
    </location>
</feature>
<evidence type="ECO:0000313" key="6">
    <source>
        <dbReference type="EMBL" id="KAH7232739.1"/>
    </source>
</evidence>
<dbReference type="SUPFAM" id="SSF56801">
    <property type="entry name" value="Acetyl-CoA synthetase-like"/>
    <property type="match status" value="1"/>
</dbReference>
<keyword evidence="2" id="KW-0436">Ligase</keyword>
<dbReference type="Pfam" id="PF00501">
    <property type="entry name" value="AMP-binding"/>
    <property type="match status" value="1"/>
</dbReference>
<dbReference type="InterPro" id="IPR005914">
    <property type="entry name" value="Acac_CoA_synth"/>
</dbReference>
<dbReference type="NCBIfam" id="TIGR01217">
    <property type="entry name" value="ac_ac_CoA_syn"/>
    <property type="match status" value="1"/>
</dbReference>
<keyword evidence="4" id="KW-0067">ATP-binding</keyword>
<name>A0A9P9JXS9_FUSSL</name>
<comment type="similarity">
    <text evidence="1">Belongs to the ATP-dependent AMP-binding enzyme family.</text>
</comment>
<evidence type="ECO:0000256" key="1">
    <source>
        <dbReference type="ARBA" id="ARBA00006432"/>
    </source>
</evidence>
<dbReference type="InterPro" id="IPR000873">
    <property type="entry name" value="AMP-dep_synth/lig_dom"/>
</dbReference>
<dbReference type="Proteomes" id="UP000736672">
    <property type="component" value="Unassembled WGS sequence"/>
</dbReference>